<keyword evidence="4" id="KW-0378">Hydrolase</keyword>
<sequence length="161" mass="18240">MARNHISKISHKNMRFLITDRPSDATVEDYVRVLQQENVVALCRVCEPSYDVSKLKDNGIEVHDWAFQDGAPPPDEVIDNWLRLCRETFAQHPNGFVAVHCVAGLGRAPVLVALSLIEAGMSSEDAVLFIREKRHGAINRRQLQFLQDYKRRGKAKGCIIM</sequence>
<dbReference type="Proteomes" id="UP000001357">
    <property type="component" value="Unassembled WGS sequence"/>
</dbReference>
<dbReference type="GO" id="GO:0005634">
    <property type="term" value="C:nucleus"/>
    <property type="evidence" value="ECO:0000318"/>
    <property type="project" value="GO_Central"/>
</dbReference>
<dbReference type="GeneID" id="5892899"/>
<keyword evidence="8" id="KW-0636">Prenylation</keyword>
<comment type="catalytic activity">
    <reaction evidence="9">
        <text>O-phospho-L-tyrosyl-[protein] + H2O = L-tyrosyl-[protein] + phosphate</text>
        <dbReference type="Rhea" id="RHEA:10684"/>
        <dbReference type="Rhea" id="RHEA-COMP:10136"/>
        <dbReference type="Rhea" id="RHEA-COMP:20101"/>
        <dbReference type="ChEBI" id="CHEBI:15377"/>
        <dbReference type="ChEBI" id="CHEBI:43474"/>
        <dbReference type="ChEBI" id="CHEBI:46858"/>
        <dbReference type="ChEBI" id="CHEBI:61978"/>
        <dbReference type="EC" id="3.1.3.48"/>
    </reaction>
</comment>
<dbReference type="EC" id="3.1.3.48" evidence="2"/>
<dbReference type="RefSeq" id="XP_001747604.1">
    <property type="nucleotide sequence ID" value="XM_001747552.1"/>
</dbReference>
<dbReference type="FunFam" id="3.90.190.10:FF:000086">
    <property type="entry name" value="Protein tyrosine phosphatase-like protein"/>
    <property type="match status" value="1"/>
</dbReference>
<dbReference type="InterPro" id="IPR050561">
    <property type="entry name" value="PTP"/>
</dbReference>
<dbReference type="SUPFAM" id="SSF52799">
    <property type="entry name" value="(Phosphotyrosine protein) phosphatases II"/>
    <property type="match status" value="1"/>
</dbReference>
<keyword evidence="3" id="KW-0488">Methylation</keyword>
<dbReference type="OMA" id="IQVHGWT"/>
<dbReference type="STRING" id="81824.A9V4C1"/>
<evidence type="ECO:0000256" key="1">
    <source>
        <dbReference type="ARBA" id="ARBA00009580"/>
    </source>
</evidence>
<protein>
    <recommendedName>
        <fullName evidence="2">protein-tyrosine-phosphatase</fullName>
        <ecNumber evidence="2">3.1.3.48</ecNumber>
    </recommendedName>
</protein>
<keyword evidence="5" id="KW-0904">Protein phosphatase</keyword>
<dbReference type="eggNOG" id="KOG2836">
    <property type="taxonomic scope" value="Eukaryota"/>
</dbReference>
<evidence type="ECO:0000313" key="13">
    <source>
        <dbReference type="Proteomes" id="UP000001357"/>
    </source>
</evidence>
<proteinExistence type="inferred from homology"/>
<dbReference type="AlphaFoldDB" id="A9V4C1"/>
<organism evidence="12 13">
    <name type="scientific">Monosiga brevicollis</name>
    <name type="common">Choanoflagellate</name>
    <dbReference type="NCBI Taxonomy" id="81824"/>
    <lineage>
        <taxon>Eukaryota</taxon>
        <taxon>Choanoflagellata</taxon>
        <taxon>Craspedida</taxon>
        <taxon>Salpingoecidae</taxon>
        <taxon>Monosiga</taxon>
    </lineage>
</organism>
<evidence type="ECO:0000256" key="8">
    <source>
        <dbReference type="ARBA" id="ARBA00023289"/>
    </source>
</evidence>
<reference evidence="12 13" key="1">
    <citation type="journal article" date="2008" name="Nature">
        <title>The genome of the choanoflagellate Monosiga brevicollis and the origin of metazoans.</title>
        <authorList>
            <consortium name="JGI Sequencing"/>
            <person name="King N."/>
            <person name="Westbrook M.J."/>
            <person name="Young S.L."/>
            <person name="Kuo A."/>
            <person name="Abedin M."/>
            <person name="Chapman J."/>
            <person name="Fairclough S."/>
            <person name="Hellsten U."/>
            <person name="Isogai Y."/>
            <person name="Letunic I."/>
            <person name="Marr M."/>
            <person name="Pincus D."/>
            <person name="Putnam N."/>
            <person name="Rokas A."/>
            <person name="Wright K.J."/>
            <person name="Zuzow R."/>
            <person name="Dirks W."/>
            <person name="Good M."/>
            <person name="Goodstein D."/>
            <person name="Lemons D."/>
            <person name="Li W."/>
            <person name="Lyons J.B."/>
            <person name="Morris A."/>
            <person name="Nichols S."/>
            <person name="Richter D.J."/>
            <person name="Salamov A."/>
            <person name="Bork P."/>
            <person name="Lim W.A."/>
            <person name="Manning G."/>
            <person name="Miller W.T."/>
            <person name="McGinnis W."/>
            <person name="Shapiro H."/>
            <person name="Tjian R."/>
            <person name="Grigoriev I.V."/>
            <person name="Rokhsar D."/>
        </authorList>
    </citation>
    <scope>NUCLEOTIDE SEQUENCE [LARGE SCALE GENOMIC DNA]</scope>
    <source>
        <strain evidence="13">MX1 / ATCC 50154</strain>
    </source>
</reference>
<dbReference type="InterPro" id="IPR020422">
    <property type="entry name" value="TYR_PHOSPHATASE_DUAL_dom"/>
</dbReference>
<dbReference type="Pfam" id="PF22785">
    <property type="entry name" value="Tc-R-P"/>
    <property type="match status" value="1"/>
</dbReference>
<dbReference type="PROSITE" id="PS50056">
    <property type="entry name" value="TYR_PHOSPHATASE_2"/>
    <property type="match status" value="1"/>
</dbReference>
<feature type="domain" description="Tyrosine-protein phosphatase" evidence="10">
    <location>
        <begin position="5"/>
        <end position="158"/>
    </location>
</feature>
<dbReference type="InterPro" id="IPR003595">
    <property type="entry name" value="Tyr_Pase_cat"/>
</dbReference>
<keyword evidence="7" id="KW-0449">Lipoprotein</keyword>
<feature type="domain" description="Tyrosine specific protein phosphatases" evidence="11">
    <location>
        <begin position="79"/>
        <end position="145"/>
    </location>
</feature>
<dbReference type="InParanoid" id="A9V4C1"/>
<evidence type="ECO:0000256" key="3">
    <source>
        <dbReference type="ARBA" id="ARBA00022481"/>
    </source>
</evidence>
<keyword evidence="13" id="KW-1185">Reference proteome</keyword>
<dbReference type="GO" id="GO:0004725">
    <property type="term" value="F:protein tyrosine phosphatase activity"/>
    <property type="evidence" value="ECO:0000318"/>
    <property type="project" value="GO_Central"/>
</dbReference>
<dbReference type="GO" id="GO:0005737">
    <property type="term" value="C:cytoplasm"/>
    <property type="evidence" value="ECO:0000318"/>
    <property type="project" value="GO_Central"/>
</dbReference>
<dbReference type="CDD" id="cd14500">
    <property type="entry name" value="PTP-IVa"/>
    <property type="match status" value="1"/>
</dbReference>
<evidence type="ECO:0000256" key="5">
    <source>
        <dbReference type="ARBA" id="ARBA00022912"/>
    </source>
</evidence>
<comment type="similarity">
    <text evidence="1">Belongs to the protein-tyrosine phosphatase family.</text>
</comment>
<evidence type="ECO:0000256" key="2">
    <source>
        <dbReference type="ARBA" id="ARBA00013064"/>
    </source>
</evidence>
<dbReference type="PANTHER" id="PTHR23339">
    <property type="entry name" value="TYROSINE SPECIFIC PROTEIN PHOSPHATASE AND DUAL SPECIFICITY PROTEIN PHOSPHATASE"/>
    <property type="match status" value="1"/>
</dbReference>
<dbReference type="InterPro" id="IPR029021">
    <property type="entry name" value="Prot-tyrosine_phosphatase-like"/>
</dbReference>
<name>A9V4C1_MONBE</name>
<gene>
    <name evidence="12" type="ORF">MONBRDRAFT_33242</name>
</gene>
<evidence type="ECO:0000259" key="10">
    <source>
        <dbReference type="PROSITE" id="PS50054"/>
    </source>
</evidence>
<keyword evidence="6" id="KW-1015">Disulfide bond</keyword>
<evidence type="ECO:0000256" key="4">
    <source>
        <dbReference type="ARBA" id="ARBA00022801"/>
    </source>
</evidence>
<evidence type="ECO:0000256" key="6">
    <source>
        <dbReference type="ARBA" id="ARBA00023157"/>
    </source>
</evidence>
<evidence type="ECO:0000259" key="11">
    <source>
        <dbReference type="PROSITE" id="PS50056"/>
    </source>
</evidence>
<dbReference type="SMART" id="SM00404">
    <property type="entry name" value="PTPc_motif"/>
    <property type="match status" value="1"/>
</dbReference>
<dbReference type="KEGG" id="mbr:MONBRDRAFT_33242"/>
<evidence type="ECO:0000313" key="12">
    <source>
        <dbReference type="EMBL" id="EDQ87684.1"/>
    </source>
</evidence>
<dbReference type="FunCoup" id="A9V4C1">
    <property type="interactions" value="1140"/>
</dbReference>
<accession>A9V4C1</accession>
<dbReference type="InterPro" id="IPR000387">
    <property type="entry name" value="Tyr_Pase_dom"/>
</dbReference>
<dbReference type="EMBL" id="CH991558">
    <property type="protein sequence ID" value="EDQ87684.1"/>
    <property type="molecule type" value="Genomic_DNA"/>
</dbReference>
<dbReference type="PROSITE" id="PS50054">
    <property type="entry name" value="TYR_PHOSPHATASE_DUAL"/>
    <property type="match status" value="1"/>
</dbReference>
<dbReference type="Gene3D" id="3.90.190.10">
    <property type="entry name" value="Protein tyrosine phosphatase superfamily"/>
    <property type="match status" value="1"/>
</dbReference>
<evidence type="ECO:0000256" key="9">
    <source>
        <dbReference type="ARBA" id="ARBA00051722"/>
    </source>
</evidence>
<evidence type="ECO:0000256" key="7">
    <source>
        <dbReference type="ARBA" id="ARBA00023288"/>
    </source>
</evidence>